<dbReference type="SUPFAM" id="SSF47413">
    <property type="entry name" value="lambda repressor-like DNA-binding domains"/>
    <property type="match status" value="1"/>
</dbReference>
<keyword evidence="3" id="KW-1185">Reference proteome</keyword>
<protein>
    <submittedName>
        <fullName evidence="2">Helix-turn-helix transcriptional regulator</fullName>
    </submittedName>
</protein>
<dbReference type="Gene3D" id="1.10.260.40">
    <property type="entry name" value="lambda repressor-like DNA-binding domains"/>
    <property type="match status" value="1"/>
</dbReference>
<sequence length="77" mass="8857">MLKCHLSKIMGEKRLKMSDVSRDTGINPGTIRRMFNETATRVELNVVETLCKYLEVEVGELYELPEKGLENEAEEKI</sequence>
<gene>
    <name evidence="2" type="ORF">V6256_02330</name>
</gene>
<evidence type="ECO:0000313" key="3">
    <source>
        <dbReference type="Proteomes" id="UP001369082"/>
    </source>
</evidence>
<accession>A0ABU9GMA2</accession>
<dbReference type="EMBL" id="JBAKAZ010000005">
    <property type="protein sequence ID" value="MEL0628432.1"/>
    <property type="molecule type" value="Genomic_DNA"/>
</dbReference>
<dbReference type="InterPro" id="IPR010982">
    <property type="entry name" value="Lambda_DNA-bd_dom_sf"/>
</dbReference>
<organism evidence="2 3">
    <name type="scientific">Psychromonas aquatilis</name>
    <dbReference type="NCBI Taxonomy" id="2005072"/>
    <lineage>
        <taxon>Bacteria</taxon>
        <taxon>Pseudomonadati</taxon>
        <taxon>Pseudomonadota</taxon>
        <taxon>Gammaproteobacteria</taxon>
        <taxon>Alteromonadales</taxon>
        <taxon>Psychromonadaceae</taxon>
        <taxon>Psychromonas</taxon>
    </lineage>
</organism>
<dbReference type="SMART" id="SM00530">
    <property type="entry name" value="HTH_XRE"/>
    <property type="match status" value="1"/>
</dbReference>
<dbReference type="InterPro" id="IPR001387">
    <property type="entry name" value="Cro/C1-type_HTH"/>
</dbReference>
<proteinExistence type="predicted"/>
<evidence type="ECO:0000313" key="2">
    <source>
        <dbReference type="EMBL" id="MEL0628432.1"/>
    </source>
</evidence>
<name>A0ABU9GMA2_9GAMM</name>
<dbReference type="Pfam" id="PF13443">
    <property type="entry name" value="HTH_26"/>
    <property type="match status" value="1"/>
</dbReference>
<reference evidence="2 3" key="1">
    <citation type="submission" date="2024-02" db="EMBL/GenBank/DDBJ databases">
        <title>Bacteria isolated from the canopy kelp, Nereocystis luetkeana.</title>
        <authorList>
            <person name="Pfister C.A."/>
            <person name="Younker I.T."/>
            <person name="Light S.H."/>
        </authorList>
    </citation>
    <scope>NUCLEOTIDE SEQUENCE [LARGE SCALE GENOMIC DNA]</scope>
    <source>
        <strain evidence="2 3">TI.1.05</strain>
    </source>
</reference>
<comment type="caution">
    <text evidence="2">The sequence shown here is derived from an EMBL/GenBank/DDBJ whole genome shotgun (WGS) entry which is preliminary data.</text>
</comment>
<feature type="domain" description="HTH cro/C1-type" evidence="1">
    <location>
        <begin position="6"/>
        <end position="61"/>
    </location>
</feature>
<dbReference type="PROSITE" id="PS50943">
    <property type="entry name" value="HTH_CROC1"/>
    <property type="match status" value="1"/>
</dbReference>
<dbReference type="RefSeq" id="WP_341596383.1">
    <property type="nucleotide sequence ID" value="NZ_JBAKAZ010000005.1"/>
</dbReference>
<dbReference type="Proteomes" id="UP001369082">
    <property type="component" value="Unassembled WGS sequence"/>
</dbReference>
<evidence type="ECO:0000259" key="1">
    <source>
        <dbReference type="PROSITE" id="PS50943"/>
    </source>
</evidence>